<dbReference type="InterPro" id="IPR052726">
    <property type="entry name" value="Phage_Baseplate_Hub"/>
</dbReference>
<evidence type="ECO:0000259" key="2">
    <source>
        <dbReference type="Pfam" id="PF26078"/>
    </source>
</evidence>
<reference evidence="4 5" key="1">
    <citation type="journal article" date="2013" name="PLoS ONE">
        <title>Identification and characterization of three novel lipases belonging to families II and V from Anaerovibrio lipolyticus 5ST.</title>
        <authorList>
            <person name="Prive F."/>
            <person name="Kaderbhai N.N."/>
            <person name="Girdwood S."/>
            <person name="Worgan H.J."/>
            <person name="Pinloche E."/>
            <person name="Scollan N.D."/>
            <person name="Huws S.A."/>
            <person name="Newbold C.J."/>
        </authorList>
    </citation>
    <scope>NUCLEOTIDE SEQUENCE [LARGE SCALE GENOMIC DNA]</scope>
    <source>
        <strain evidence="4 5">5S</strain>
    </source>
</reference>
<dbReference type="Pfam" id="PF26079">
    <property type="entry name" value="Baseplate_J_C"/>
    <property type="match status" value="1"/>
</dbReference>
<dbReference type="Proteomes" id="UP000030993">
    <property type="component" value="Unassembled WGS sequence"/>
</dbReference>
<accession>A0A0B2JY77</accession>
<feature type="domain" description="Baseplate J-like C-terminal" evidence="3">
    <location>
        <begin position="299"/>
        <end position="366"/>
    </location>
</feature>
<feature type="domain" description="Baseplate protein J-like barrel" evidence="1">
    <location>
        <begin position="99"/>
        <end position="185"/>
    </location>
</feature>
<dbReference type="RefSeq" id="WP_039206769.1">
    <property type="nucleotide sequence ID" value="NZ_JSCE01000085.1"/>
</dbReference>
<dbReference type="STRING" id="82374.NZ47_04225"/>
<proteinExistence type="predicted"/>
<dbReference type="PANTHER" id="PTHR35862:SF1">
    <property type="entry name" value="FELS-2 PROPHAGE PROTEIN"/>
    <property type="match status" value="1"/>
</dbReference>
<gene>
    <name evidence="4" type="ORF">NZ47_04225</name>
</gene>
<sequence length="374" mass="40046">MELKNLPDITFADADVDPDEVDLEIVTTVEALLQRKLARADPLRLFLRGIELLIIQQRIIINEKAKQNLLAFATGNILDHHGAMVVTDRLLAAAATVTLKFSLGAAREMATIIPAGTRATAGDGVMFATNSEVIIETGETSATGAATCTEVGALGNNYAPGELILLVDPVPFVASVTNTTTSEGGSDTESDDAYRERIHEAPEQFTTAGPTGAYEYFVKSVSPLIIDVKVDSPEPGVVAVYPLLAGGELPGTEILNKVLAALSDETVRPLTDNVVVEAPEAVSYNIDLSYWIDRSNEGEAANIQQAAEEAVNDFITWQCSKLGRDINPTELYARLRMAGVKRVEITEPIFTTIANNQVAAIGSITANFEGLEDD</sequence>
<dbReference type="InterPro" id="IPR058531">
    <property type="entry name" value="Baseplate_J_M"/>
</dbReference>
<dbReference type="InterPro" id="IPR014507">
    <property type="entry name" value="Baseplate_assembly_J_pred"/>
</dbReference>
<name>A0A0B2JY77_9FIRM</name>
<organism evidence="4 5">
    <name type="scientific">Anaerovibrio lipolyticus</name>
    <dbReference type="NCBI Taxonomy" id="82374"/>
    <lineage>
        <taxon>Bacteria</taxon>
        <taxon>Bacillati</taxon>
        <taxon>Bacillota</taxon>
        <taxon>Negativicutes</taxon>
        <taxon>Selenomonadales</taxon>
        <taxon>Selenomonadaceae</taxon>
        <taxon>Anaerovibrio</taxon>
    </lineage>
</organism>
<comment type="caution">
    <text evidence="4">The sequence shown here is derived from an EMBL/GenBank/DDBJ whole genome shotgun (WGS) entry which is preliminary data.</text>
</comment>
<evidence type="ECO:0000313" key="5">
    <source>
        <dbReference type="Proteomes" id="UP000030993"/>
    </source>
</evidence>
<keyword evidence="5" id="KW-1185">Reference proteome</keyword>
<dbReference type="EMBL" id="JSCE01000085">
    <property type="protein sequence ID" value="KHM52549.1"/>
    <property type="molecule type" value="Genomic_DNA"/>
</dbReference>
<dbReference type="Pfam" id="PF04865">
    <property type="entry name" value="Baseplate_J"/>
    <property type="match status" value="1"/>
</dbReference>
<evidence type="ECO:0000313" key="4">
    <source>
        <dbReference type="EMBL" id="KHM52549.1"/>
    </source>
</evidence>
<protein>
    <submittedName>
        <fullName evidence="4">Uncharacterized protein</fullName>
    </submittedName>
</protein>
<evidence type="ECO:0000259" key="1">
    <source>
        <dbReference type="Pfam" id="PF04865"/>
    </source>
</evidence>
<feature type="domain" description="Baseplate J-like central" evidence="2">
    <location>
        <begin position="207"/>
        <end position="278"/>
    </location>
</feature>
<dbReference type="AlphaFoldDB" id="A0A0B2JY77"/>
<dbReference type="InterPro" id="IPR006949">
    <property type="entry name" value="Barrel_Baseplate_J-like"/>
</dbReference>
<dbReference type="Pfam" id="PF26078">
    <property type="entry name" value="Baseplate_J_M"/>
    <property type="match status" value="1"/>
</dbReference>
<dbReference type="InterPro" id="IPR058530">
    <property type="entry name" value="Baseplate_J-like_C"/>
</dbReference>
<dbReference type="PANTHER" id="PTHR35862">
    <property type="entry name" value="FELS-2 PROPHAGE PROTEIN"/>
    <property type="match status" value="1"/>
</dbReference>
<dbReference type="PIRSF" id="PIRSF020481">
    <property type="entry name" value="BAP"/>
    <property type="match status" value="1"/>
</dbReference>
<evidence type="ECO:0000259" key="3">
    <source>
        <dbReference type="Pfam" id="PF26079"/>
    </source>
</evidence>